<reference evidence="2" key="1">
    <citation type="journal article" date="2020" name="mSystems">
        <title>Genome- and Community-Level Interaction Insights into Carbon Utilization and Element Cycling Functions of Hydrothermarchaeota in Hydrothermal Sediment.</title>
        <authorList>
            <person name="Zhou Z."/>
            <person name="Liu Y."/>
            <person name="Xu W."/>
            <person name="Pan J."/>
            <person name="Luo Z.H."/>
            <person name="Li M."/>
        </authorList>
    </citation>
    <scope>NUCLEOTIDE SEQUENCE [LARGE SCALE GENOMIC DNA]</scope>
    <source>
        <strain evidence="2">SpSt-794</strain>
    </source>
</reference>
<evidence type="ECO:0000259" key="1">
    <source>
        <dbReference type="Pfam" id="PF18914"/>
    </source>
</evidence>
<dbReference type="AlphaFoldDB" id="A0A7C4TVD2"/>
<dbReference type="EMBL" id="DTHV01000037">
    <property type="protein sequence ID" value="HGW60068.1"/>
    <property type="molecule type" value="Genomic_DNA"/>
</dbReference>
<organism evidence="2">
    <name type="scientific">Caldisericum exile</name>
    <dbReference type="NCBI Taxonomy" id="693075"/>
    <lineage>
        <taxon>Bacteria</taxon>
        <taxon>Pseudomonadati</taxon>
        <taxon>Caldisericota/Cryosericota group</taxon>
        <taxon>Caldisericota</taxon>
        <taxon>Caldisericia</taxon>
        <taxon>Caldisericales</taxon>
        <taxon>Caldisericaceae</taxon>
        <taxon>Caldisericum</taxon>
    </lineage>
</organism>
<dbReference type="InterPro" id="IPR043724">
    <property type="entry name" value="DUF5666"/>
</dbReference>
<feature type="domain" description="DUF5666" evidence="1">
    <location>
        <begin position="113"/>
        <end position="172"/>
    </location>
</feature>
<sequence>MKKVILLVLVLLMVLSVFCTGDVSGKTIPLPKIEVVKGAIESVSVSSIRIGGKDIGIEKDTVLRLNGKSAIISDIKVGMQAIAICENIDNKLVARLVLVFNELSITKTFTISGIVTSISQNAIVVSGKTIGINADTKVRLKGKLVSLSEIQVGDRVIVHGEYSQDVYVAKEILIISHKEFEMRTYITEIGSNYIKVKDFDYQIFVNDKTSITKVGIGRIAFTDLKVGDPVQIHARFDSTSGNYLATSIVVLAFKPKTAVAVGGTISFIDLENKTLKLSELPLITFKFPQDYKGKIKITDLKVGDRVLILGKYVDVSTVEILNIIAFKIRIPKKP</sequence>
<feature type="domain" description="DUF5666" evidence="1">
    <location>
        <begin position="186"/>
        <end position="248"/>
    </location>
</feature>
<protein>
    <recommendedName>
        <fullName evidence="1">DUF5666 domain-containing protein</fullName>
    </recommendedName>
</protein>
<gene>
    <name evidence="2" type="ORF">ENV82_01320</name>
</gene>
<comment type="caution">
    <text evidence="2">The sequence shown here is derived from an EMBL/GenBank/DDBJ whole genome shotgun (WGS) entry which is preliminary data.</text>
</comment>
<evidence type="ECO:0000313" key="2">
    <source>
        <dbReference type="EMBL" id="HGW60068.1"/>
    </source>
</evidence>
<accession>A0A7C4TVD2</accession>
<dbReference type="Pfam" id="PF18914">
    <property type="entry name" value="DUF5666"/>
    <property type="match status" value="2"/>
</dbReference>
<name>A0A7C4TVD2_9BACT</name>
<proteinExistence type="predicted"/>